<protein>
    <recommendedName>
        <fullName evidence="1">DUF4832 domain-containing protein</fullName>
    </recommendedName>
</protein>
<feature type="non-terminal residue" evidence="2">
    <location>
        <position position="1"/>
    </location>
</feature>
<dbReference type="InterPro" id="IPR032267">
    <property type="entry name" value="DUF4832"/>
</dbReference>
<gene>
    <name evidence="2" type="ORF">BE17_45215</name>
</gene>
<evidence type="ECO:0000313" key="2">
    <source>
        <dbReference type="EMBL" id="KYF79548.1"/>
    </source>
</evidence>
<feature type="domain" description="DUF4832" evidence="1">
    <location>
        <begin position="303"/>
        <end position="440"/>
    </location>
</feature>
<dbReference type="InterPro" id="IPR017853">
    <property type="entry name" value="GH"/>
</dbReference>
<evidence type="ECO:0000259" key="1">
    <source>
        <dbReference type="Pfam" id="PF16116"/>
    </source>
</evidence>
<dbReference type="EMBL" id="JEMB01002635">
    <property type="protein sequence ID" value="KYF79548.1"/>
    <property type="molecule type" value="Genomic_DNA"/>
</dbReference>
<sequence length="462" mass="51795">LVRPSWTLGKPPLPDKPTVTVRPRVIHDVLVNPGMGIQTFQRFNGQALNPGLTGPNWSEAGPTAKLPDLSVKPDFPDSSVAYLRWHWVTLEPERGKIRWEILDLALEEARRHGQTLAIRLMPYDRDYPLPAWYRASVARRANKETDEKTGKIWEPDYTDPLYLKHWGALVAAAGKRYDGHPDLDSVDIASIGYWGEGWSDYAPPVATERKLVDIYFKAFKKTPLLVNDQPNVIDHAVGKGSGWRVDCWGDMRSSEPNINWSHMLDSYPELIARPAVREAWRRGPVSLETCGVAGDWLAAGWDVDTILEQALAWHASTINLKSSAIPPEWRGKFDDFARRLGYRLVLRRLEHPKKVKAGGPMKIKLWWQNAGVAPVYRPFPMSLELRAEGGAGAVEVPLDVRTLLPGDTTWEGELRAPAGLGPGTYALRLALLDPRTRAPAIRLAIEGREPDGWYRLGSVTVE</sequence>
<reference evidence="2 3" key="1">
    <citation type="submission" date="2014-02" db="EMBL/GenBank/DDBJ databases">
        <title>The small core and large imbalanced accessory genome model reveals a collaborative survival strategy of Sorangium cellulosum strains in nature.</title>
        <authorList>
            <person name="Han K."/>
            <person name="Peng R."/>
            <person name="Blom J."/>
            <person name="Li Y.-Z."/>
        </authorList>
    </citation>
    <scope>NUCLEOTIDE SEQUENCE [LARGE SCALE GENOMIC DNA]</scope>
    <source>
        <strain evidence="2 3">So0011-07</strain>
    </source>
</reference>
<dbReference type="Proteomes" id="UP000075635">
    <property type="component" value="Unassembled WGS sequence"/>
</dbReference>
<evidence type="ECO:0000313" key="3">
    <source>
        <dbReference type="Proteomes" id="UP000075635"/>
    </source>
</evidence>
<proteinExistence type="predicted"/>
<comment type="caution">
    <text evidence="2">The sequence shown here is derived from an EMBL/GenBank/DDBJ whole genome shotgun (WGS) entry which is preliminary data.</text>
</comment>
<organism evidence="2 3">
    <name type="scientific">Sorangium cellulosum</name>
    <name type="common">Polyangium cellulosum</name>
    <dbReference type="NCBI Taxonomy" id="56"/>
    <lineage>
        <taxon>Bacteria</taxon>
        <taxon>Pseudomonadati</taxon>
        <taxon>Myxococcota</taxon>
        <taxon>Polyangia</taxon>
        <taxon>Polyangiales</taxon>
        <taxon>Polyangiaceae</taxon>
        <taxon>Sorangium</taxon>
    </lineage>
</organism>
<dbReference type="Gene3D" id="3.20.20.80">
    <property type="entry name" value="Glycosidases"/>
    <property type="match status" value="1"/>
</dbReference>
<dbReference type="Pfam" id="PF16116">
    <property type="entry name" value="DUF4832"/>
    <property type="match status" value="1"/>
</dbReference>
<dbReference type="AlphaFoldDB" id="A0A150RIJ5"/>
<dbReference type="SUPFAM" id="SSF51445">
    <property type="entry name" value="(Trans)glycosidases"/>
    <property type="match status" value="1"/>
</dbReference>
<name>A0A150RIJ5_SORCE</name>
<accession>A0A150RIJ5</accession>